<dbReference type="Gene3D" id="3.10.28.20">
    <property type="entry name" value="Acetamidase/Formamidase-like domains"/>
    <property type="match status" value="1"/>
</dbReference>
<keyword evidence="2" id="KW-1185">Reference proteome</keyword>
<dbReference type="Proteomes" id="UP000321548">
    <property type="component" value="Unassembled WGS sequence"/>
</dbReference>
<dbReference type="EMBL" id="VDUY01000003">
    <property type="protein sequence ID" value="TXL66204.1"/>
    <property type="molecule type" value="Genomic_DNA"/>
</dbReference>
<dbReference type="AlphaFoldDB" id="A0A5C8NYX0"/>
<dbReference type="InterPro" id="IPR004304">
    <property type="entry name" value="FmdA_AmdA"/>
</dbReference>
<dbReference type="PANTHER" id="PTHR31891:SF1">
    <property type="entry name" value="FORMAMIDASE C869.04-RELATED"/>
    <property type="match status" value="1"/>
</dbReference>
<gene>
    <name evidence="1" type="ORF">FHP08_09025</name>
</gene>
<name>A0A5C8NYX0_9BURK</name>
<protein>
    <submittedName>
        <fullName evidence="1">Amidase</fullName>
    </submittedName>
</protein>
<reference evidence="1 2" key="1">
    <citation type="submission" date="2019-06" db="EMBL/GenBank/DDBJ databases">
        <title>Quisquiliibacterium sp. nov., isolated from a maize field.</title>
        <authorList>
            <person name="Lin S.-Y."/>
            <person name="Tsai C.-F."/>
            <person name="Young C.-C."/>
        </authorList>
    </citation>
    <scope>NUCLEOTIDE SEQUENCE [LARGE SCALE GENOMIC DNA]</scope>
    <source>
        <strain evidence="1 2">CC-CFT501</strain>
    </source>
</reference>
<dbReference type="OrthoDB" id="9178898at2"/>
<accession>A0A5C8NYX0</accession>
<comment type="caution">
    <text evidence="1">The sequence shown here is derived from an EMBL/GenBank/DDBJ whole genome shotgun (WGS) entry which is preliminary data.</text>
</comment>
<dbReference type="Gene3D" id="2.60.120.580">
    <property type="entry name" value="Acetamidase/Formamidase-like domains"/>
    <property type="match status" value="2"/>
</dbReference>
<dbReference type="RefSeq" id="WP_147704116.1">
    <property type="nucleotide sequence ID" value="NZ_VDUY01000003.1"/>
</dbReference>
<evidence type="ECO:0000313" key="1">
    <source>
        <dbReference type="EMBL" id="TXL66204.1"/>
    </source>
</evidence>
<dbReference type="PANTHER" id="PTHR31891">
    <property type="entry name" value="FORMAMIDASE C869.04-RELATED"/>
    <property type="match status" value="1"/>
</dbReference>
<dbReference type="GO" id="GO:0016811">
    <property type="term" value="F:hydrolase activity, acting on carbon-nitrogen (but not peptide) bonds, in linear amides"/>
    <property type="evidence" value="ECO:0007669"/>
    <property type="project" value="InterPro"/>
</dbReference>
<proteinExistence type="predicted"/>
<dbReference type="Pfam" id="PF03069">
    <property type="entry name" value="FmdA_AmdA"/>
    <property type="match status" value="2"/>
</dbReference>
<evidence type="ECO:0000313" key="2">
    <source>
        <dbReference type="Proteomes" id="UP000321548"/>
    </source>
</evidence>
<dbReference type="SUPFAM" id="SSF141130">
    <property type="entry name" value="Acetamidase/Formamidase-like"/>
    <property type="match status" value="1"/>
</dbReference>
<organism evidence="1 2">
    <name type="scientific">Zeimonas arvi</name>
    <dbReference type="NCBI Taxonomy" id="2498847"/>
    <lineage>
        <taxon>Bacteria</taxon>
        <taxon>Pseudomonadati</taxon>
        <taxon>Pseudomonadota</taxon>
        <taxon>Betaproteobacteria</taxon>
        <taxon>Burkholderiales</taxon>
        <taxon>Burkholderiaceae</taxon>
        <taxon>Zeimonas</taxon>
    </lineage>
</organism>
<sequence length="326" mass="35266">MPAHHRLDPTPATVHWGYFDAALPARLEIDSGDTITIDTVSGWADVADPTLMSAVHRQILDEVRQGPGPHILTGPVSVRGARPGDTLEVRIRSIELTADWGWNVMRPLRGTLPEDFPRTEARVLPIDRAAMTTRLPWGPAVPLQPFFGIIATAPRPEYGRISTVEPREFGGNIDCKEFVAGTSLFLPVFVPGANLSVGDGHAVQGDGEVCLTALETCLKGSFELILHRDMRLAMPRAITPTHYITLGMDPDLDDAAKQALRDMIAWLVQTQGWTASEAYVFCSLACDLHVTQLVDGNKGIHAMVRRDLLADGPGGQDAGSTSGAAR</sequence>